<organism evidence="1 2">
    <name type="scientific">Pseudopedobacter saltans</name>
    <dbReference type="NCBI Taxonomy" id="151895"/>
    <lineage>
        <taxon>Bacteria</taxon>
        <taxon>Pseudomonadati</taxon>
        <taxon>Bacteroidota</taxon>
        <taxon>Sphingobacteriia</taxon>
        <taxon>Sphingobacteriales</taxon>
        <taxon>Sphingobacteriaceae</taxon>
        <taxon>Pseudopedobacter</taxon>
    </lineage>
</organism>
<dbReference type="Pfam" id="PF14014">
    <property type="entry name" value="DUF4230"/>
    <property type="match status" value="1"/>
</dbReference>
<dbReference type="EMBL" id="QFOI01000001">
    <property type="protein sequence ID" value="PZP52693.1"/>
    <property type="molecule type" value="Genomic_DNA"/>
</dbReference>
<dbReference type="Proteomes" id="UP000249645">
    <property type="component" value="Unassembled WGS sequence"/>
</dbReference>
<name>A0A2W5FCK6_9SPHI</name>
<evidence type="ECO:0000313" key="2">
    <source>
        <dbReference type="Proteomes" id="UP000249645"/>
    </source>
</evidence>
<evidence type="ECO:0000313" key="1">
    <source>
        <dbReference type="EMBL" id="PZP52693.1"/>
    </source>
</evidence>
<proteinExistence type="predicted"/>
<sequence>MKNRFLLLLIVILIVIIGVLAFLLGRSGKANSYDNIINNTTFVKQIAELSTLEAHGVSSIKHTNMENDGSFTDAMRRVFMENTVNYSIPYVAKYGVDMQNRNVAINTKDSTIEIHLPQPKLLSYELQLDKMQTNSQRGWFQSASDAQFAELEKKMYAETRKNLEQNKTYIDAARVKVQSIISDYYKPMGYKAIVLFDGDSTKVNMGTPANQ</sequence>
<dbReference type="InterPro" id="IPR025324">
    <property type="entry name" value="DUF4230"/>
</dbReference>
<protein>
    <submittedName>
        <fullName evidence="1">DUF4230 domain-containing protein</fullName>
    </submittedName>
</protein>
<accession>A0A2W5FCK6</accession>
<comment type="caution">
    <text evidence="1">The sequence shown here is derived from an EMBL/GenBank/DDBJ whole genome shotgun (WGS) entry which is preliminary data.</text>
</comment>
<reference evidence="1 2" key="1">
    <citation type="submission" date="2017-11" db="EMBL/GenBank/DDBJ databases">
        <title>Infants hospitalized years apart are colonized by the same room-sourced microbial strains.</title>
        <authorList>
            <person name="Brooks B."/>
            <person name="Olm M.R."/>
            <person name="Firek B.A."/>
            <person name="Baker R."/>
            <person name="Thomas B.C."/>
            <person name="Morowitz M.J."/>
            <person name="Banfield J.F."/>
        </authorList>
    </citation>
    <scope>NUCLEOTIDE SEQUENCE [LARGE SCALE GENOMIC DNA]</scope>
    <source>
        <strain evidence="1">S2_009_000_R2_76</strain>
    </source>
</reference>
<dbReference type="AlphaFoldDB" id="A0A2W5FCK6"/>
<gene>
    <name evidence="1" type="ORF">DI598_00270</name>
</gene>